<proteinExistence type="predicted"/>
<evidence type="ECO:0000313" key="1">
    <source>
        <dbReference type="EMBL" id="MDM5131430.1"/>
    </source>
</evidence>
<dbReference type="Pfam" id="PF14549">
    <property type="entry name" value="P22_Cro"/>
    <property type="match status" value="1"/>
</dbReference>
<name>A0ABT7QBU4_9GAMM</name>
<reference evidence="1" key="1">
    <citation type="submission" date="2024-05" db="EMBL/GenBank/DDBJ databases">
        <title>WGS of Aeromonas isolates.</title>
        <authorList>
            <person name="Lee H."/>
        </authorList>
    </citation>
    <scope>NUCLEOTIDE SEQUENCE</scope>
    <source>
        <strain evidence="1">LP308</strain>
    </source>
</reference>
<organism evidence="1 2">
    <name type="scientific">Aeromonas piscicola</name>
    <dbReference type="NCBI Taxonomy" id="600645"/>
    <lineage>
        <taxon>Bacteria</taxon>
        <taxon>Pseudomonadati</taxon>
        <taxon>Pseudomonadota</taxon>
        <taxon>Gammaproteobacteria</taxon>
        <taxon>Aeromonadales</taxon>
        <taxon>Aeromonadaceae</taxon>
        <taxon>Aeromonas</taxon>
    </lineage>
</organism>
<evidence type="ECO:0000313" key="2">
    <source>
        <dbReference type="Proteomes" id="UP001168109"/>
    </source>
</evidence>
<protein>
    <submittedName>
        <fullName evidence="1">Cro/CI family transcriptional regulator</fullName>
    </submittedName>
</protein>
<accession>A0ABT7QBU4</accession>
<sequence>MQKHDVLEHFGSITAIAKAIGVSHAAVSKWDETIPQGRAYQIEVLTDGKLKANTRSAPQPPTPCV</sequence>
<dbReference type="SUPFAM" id="SSF47413">
    <property type="entry name" value="lambda repressor-like DNA-binding domains"/>
    <property type="match status" value="1"/>
</dbReference>
<comment type="caution">
    <text evidence="1">The sequence shown here is derived from an EMBL/GenBank/DDBJ whole genome shotgun (WGS) entry which is preliminary data.</text>
</comment>
<dbReference type="EMBL" id="JAOPLU010000002">
    <property type="protein sequence ID" value="MDM5131430.1"/>
    <property type="molecule type" value="Genomic_DNA"/>
</dbReference>
<dbReference type="InterPro" id="IPR010982">
    <property type="entry name" value="Lambda_DNA-bd_dom_sf"/>
</dbReference>
<dbReference type="Proteomes" id="UP001168109">
    <property type="component" value="Unassembled WGS sequence"/>
</dbReference>
<dbReference type="Gene3D" id="1.10.260.40">
    <property type="entry name" value="lambda repressor-like DNA-binding domains"/>
    <property type="match status" value="1"/>
</dbReference>
<keyword evidence="2" id="KW-1185">Reference proteome</keyword>
<dbReference type="RefSeq" id="WP_290041985.1">
    <property type="nucleotide sequence ID" value="NZ_JAOPLU010000002.1"/>
</dbReference>
<gene>
    <name evidence="1" type="ORF">OB962_10525</name>
</gene>